<accession>A0A7J9FC04</accession>
<evidence type="ECO:0000313" key="2">
    <source>
        <dbReference type="Proteomes" id="UP000593568"/>
    </source>
</evidence>
<proteinExistence type="predicted"/>
<organism evidence="1 2">
    <name type="scientific">Gossypium trilobum</name>
    <dbReference type="NCBI Taxonomy" id="34281"/>
    <lineage>
        <taxon>Eukaryota</taxon>
        <taxon>Viridiplantae</taxon>
        <taxon>Streptophyta</taxon>
        <taxon>Embryophyta</taxon>
        <taxon>Tracheophyta</taxon>
        <taxon>Spermatophyta</taxon>
        <taxon>Magnoliopsida</taxon>
        <taxon>eudicotyledons</taxon>
        <taxon>Gunneridae</taxon>
        <taxon>Pentapetalae</taxon>
        <taxon>rosids</taxon>
        <taxon>malvids</taxon>
        <taxon>Malvales</taxon>
        <taxon>Malvaceae</taxon>
        <taxon>Malvoideae</taxon>
        <taxon>Gossypium</taxon>
    </lineage>
</organism>
<keyword evidence="2" id="KW-1185">Reference proteome</keyword>
<reference evidence="1 2" key="1">
    <citation type="journal article" date="2019" name="Genome Biol. Evol.">
        <title>Insights into the evolution of the New World diploid cottons (Gossypium, subgenus Houzingenia) based on genome sequencing.</title>
        <authorList>
            <person name="Grover C.E."/>
            <person name="Arick M.A. 2nd"/>
            <person name="Thrash A."/>
            <person name="Conover J.L."/>
            <person name="Sanders W.S."/>
            <person name="Peterson D.G."/>
            <person name="Frelichowski J.E."/>
            <person name="Scheffler J.A."/>
            <person name="Scheffler B.E."/>
            <person name="Wendel J.F."/>
        </authorList>
    </citation>
    <scope>NUCLEOTIDE SEQUENCE [LARGE SCALE GENOMIC DNA]</scope>
    <source>
        <strain evidence="1">8</strain>
        <tissue evidence="1">Leaf</tissue>
    </source>
</reference>
<protein>
    <submittedName>
        <fullName evidence="1">Uncharacterized protein</fullName>
    </submittedName>
</protein>
<comment type="caution">
    <text evidence="1">The sequence shown here is derived from an EMBL/GenBank/DDBJ whole genome shotgun (WGS) entry which is preliminary data.</text>
</comment>
<name>A0A7J9FC04_9ROSI</name>
<evidence type="ECO:0000313" key="1">
    <source>
        <dbReference type="EMBL" id="MBA0782688.1"/>
    </source>
</evidence>
<dbReference type="AlphaFoldDB" id="A0A7J9FC04"/>
<dbReference type="EMBL" id="JABEZW010000013">
    <property type="protein sequence ID" value="MBA0782688.1"/>
    <property type="molecule type" value="Genomic_DNA"/>
</dbReference>
<sequence>MLSGKENSVFDRAIEKDAQTIVDIVEEIDAEDVATANNLEE</sequence>
<gene>
    <name evidence="1" type="ORF">Gotri_000536</name>
</gene>
<dbReference type="Proteomes" id="UP000593568">
    <property type="component" value="Unassembled WGS sequence"/>
</dbReference>